<evidence type="ECO:0000313" key="2">
    <source>
        <dbReference type="Proteomes" id="UP000515121"/>
    </source>
</evidence>
<dbReference type="InterPro" id="IPR024571">
    <property type="entry name" value="ERAP1-like_C_dom"/>
</dbReference>
<protein>
    <submittedName>
        <fullName evidence="3">Aminopeptidase M1-like</fullName>
    </submittedName>
</protein>
<sequence length="111" mass="12751">MAVYVAVMRNASITNRNGFMSLLKIYRETDAVHEKERILRTIASSPNLELVEEVLNFLISDEVRDQDIVCGFAGISLEGCEIAWRWLKVCSSLQNWFKVINALFFKPQLLI</sequence>
<dbReference type="Gene3D" id="1.25.50.20">
    <property type="match status" value="1"/>
</dbReference>
<dbReference type="OrthoDB" id="1744645at2759"/>
<evidence type="ECO:0000313" key="3">
    <source>
        <dbReference type="RefSeq" id="XP_022715194.1"/>
    </source>
</evidence>
<gene>
    <name evidence="3" type="primary">LOC111274667</name>
</gene>
<dbReference type="Pfam" id="PF11838">
    <property type="entry name" value="ERAP1_C"/>
    <property type="match status" value="1"/>
</dbReference>
<feature type="domain" description="ERAP1-like C-terminal" evidence="1">
    <location>
        <begin position="2"/>
        <end position="88"/>
    </location>
</feature>
<organism evidence="2 3">
    <name type="scientific">Durio zibethinus</name>
    <name type="common">Durian</name>
    <dbReference type="NCBI Taxonomy" id="66656"/>
    <lineage>
        <taxon>Eukaryota</taxon>
        <taxon>Viridiplantae</taxon>
        <taxon>Streptophyta</taxon>
        <taxon>Embryophyta</taxon>
        <taxon>Tracheophyta</taxon>
        <taxon>Spermatophyta</taxon>
        <taxon>Magnoliopsida</taxon>
        <taxon>eudicotyledons</taxon>
        <taxon>Gunneridae</taxon>
        <taxon>Pentapetalae</taxon>
        <taxon>rosids</taxon>
        <taxon>malvids</taxon>
        <taxon>Malvales</taxon>
        <taxon>Malvaceae</taxon>
        <taxon>Helicteroideae</taxon>
        <taxon>Durio</taxon>
    </lineage>
</organism>
<evidence type="ECO:0000259" key="1">
    <source>
        <dbReference type="Pfam" id="PF11838"/>
    </source>
</evidence>
<name>A0A6P5WGZ1_DURZI</name>
<reference evidence="3" key="1">
    <citation type="submission" date="2025-08" db="UniProtKB">
        <authorList>
            <consortium name="RefSeq"/>
        </authorList>
    </citation>
    <scope>IDENTIFICATION</scope>
    <source>
        <tissue evidence="3">Fruit stalk</tissue>
    </source>
</reference>
<keyword evidence="2" id="KW-1185">Reference proteome</keyword>
<dbReference type="KEGG" id="dzi:111274667"/>
<dbReference type="GeneID" id="111274667"/>
<proteinExistence type="predicted"/>
<dbReference type="AlphaFoldDB" id="A0A6P5WGZ1"/>
<dbReference type="RefSeq" id="XP_022715194.1">
    <property type="nucleotide sequence ID" value="XM_022859459.1"/>
</dbReference>
<dbReference type="Proteomes" id="UP000515121">
    <property type="component" value="Unplaced"/>
</dbReference>
<accession>A0A6P5WGZ1</accession>